<evidence type="ECO:0000256" key="1">
    <source>
        <dbReference type="SAM" id="Phobius"/>
    </source>
</evidence>
<keyword evidence="1" id="KW-0812">Transmembrane</keyword>
<feature type="transmembrane region" description="Helical" evidence="1">
    <location>
        <begin position="68"/>
        <end position="85"/>
    </location>
</feature>
<dbReference type="Gene3D" id="3.90.550.20">
    <property type="match status" value="1"/>
</dbReference>
<dbReference type="PANTHER" id="PTHR46830">
    <property type="entry name" value="TRANSFERASE, PUTATIVE-RELATED"/>
    <property type="match status" value="1"/>
</dbReference>
<organism evidence="2 3">
    <name type="scientific">Aplysia californica</name>
    <name type="common">California sea hare</name>
    <dbReference type="NCBI Taxonomy" id="6500"/>
    <lineage>
        <taxon>Eukaryota</taxon>
        <taxon>Metazoa</taxon>
        <taxon>Spiralia</taxon>
        <taxon>Lophotrochozoa</taxon>
        <taxon>Mollusca</taxon>
        <taxon>Gastropoda</taxon>
        <taxon>Heterobranchia</taxon>
        <taxon>Euthyneura</taxon>
        <taxon>Tectipleura</taxon>
        <taxon>Aplysiida</taxon>
        <taxon>Aplysioidea</taxon>
        <taxon>Aplysiidae</taxon>
        <taxon>Aplysia</taxon>
    </lineage>
</organism>
<keyword evidence="1" id="KW-1133">Transmembrane helix</keyword>
<dbReference type="Proteomes" id="UP000694888">
    <property type="component" value="Unplaced"/>
</dbReference>
<gene>
    <name evidence="3" type="primary">LOC101852534</name>
</gene>
<proteinExistence type="predicted"/>
<dbReference type="GeneID" id="101852534"/>
<keyword evidence="1" id="KW-0472">Membrane</keyword>
<protein>
    <submittedName>
        <fullName evidence="3">Uncharacterized protein LOC101852534</fullName>
    </submittedName>
</protein>
<accession>A0ABM0KAT3</accession>
<evidence type="ECO:0000313" key="3">
    <source>
        <dbReference type="RefSeq" id="XP_005113088.2"/>
    </source>
</evidence>
<keyword evidence="2" id="KW-1185">Reference proteome</keyword>
<name>A0ABM0KAT3_APLCA</name>
<evidence type="ECO:0000313" key="2">
    <source>
        <dbReference type="Proteomes" id="UP000694888"/>
    </source>
</evidence>
<dbReference type="RefSeq" id="XP_005113088.2">
    <property type="nucleotide sequence ID" value="XM_005113031.3"/>
</dbReference>
<reference evidence="3" key="1">
    <citation type="submission" date="2025-08" db="UniProtKB">
        <authorList>
            <consortium name="RefSeq"/>
        </authorList>
    </citation>
    <scope>IDENTIFICATION</scope>
</reference>
<dbReference type="PANTHER" id="PTHR46830:SF1">
    <property type="entry name" value="ALPHA-1,4-N-ACETYLGLUCOSAMINYLTRANSFERASE"/>
    <property type="match status" value="1"/>
</dbReference>
<sequence length="667" mass="76021">MSSQSVEPMAITPVARTVVTDVDRNSWSSHIHQLKHKVLILPPDFENMPHTFFRLIHKARSRSQRRRVYAWVLCVLALVFFILYTNQSALLAYTGGTASNIIPSSQIDAGNAVIDFHNKAPAQPEAGQDNNIRERMLSRRAPDMKLLGAADANMQVDEGDDDDMDESQADLLPDLSPAIVHIIWCGRKRTFDFRHYLSMKRAYHLIKPDKMIFHYQKLPTGDTELYYNWFDLIKSEIDSIVFRPLNTSRCDTSGPHRYMLALSLLEQFGGIFVPEDAILVDFPVHLRASPFVSGVVAKTLTEYLDGVIVAKKKGFISPSSQSGLNIVLASGRSAAQGIIDPCGTVKHFSEEEDGDCLCVKVEEEIFPKDIWEANTRFGTLARLAAYGTNEVKATSRNSLRRTSIPKIGHYICWDCDLKFTTYISVMSSLYVAGLSKVYIHGLNSPSGLWWSKLQETERVVHVLRDYPEHSQDNAAMTQELAQGIMRVSILLKYGGVYCDDKVIWTSPIPEEYFSYEAVAAPDWHQYGTWPDSVSHTTIMAKAKSQYLLKLRNLYYQHHNRKFWFIDQFLAYKILEQSPELLRLDRRFQVKCLNKNCHPTWVENYKVPMNENPQGVQFDWQSDTLSVYWDVFPDLELDAVKYTSGPIVDAARRALQKAGISVQELKNR</sequence>